<comment type="caution">
    <text evidence="7">The sequence shown here is derived from an EMBL/GenBank/DDBJ whole genome shotgun (WGS) entry which is preliminary data.</text>
</comment>
<dbReference type="InterPro" id="IPR010982">
    <property type="entry name" value="Lambda_DNA-bd_dom_sf"/>
</dbReference>
<evidence type="ECO:0000313" key="7">
    <source>
        <dbReference type="EMBL" id="GLQ10151.1"/>
    </source>
</evidence>
<dbReference type="PANTHER" id="PTHR30146">
    <property type="entry name" value="LACI-RELATED TRANSCRIPTIONAL REPRESSOR"/>
    <property type="match status" value="1"/>
</dbReference>
<evidence type="ECO:0000313" key="8">
    <source>
        <dbReference type="Proteomes" id="UP001161406"/>
    </source>
</evidence>
<organism evidence="7 8">
    <name type="scientific">Devosia yakushimensis</name>
    <dbReference type="NCBI Taxonomy" id="470028"/>
    <lineage>
        <taxon>Bacteria</taxon>
        <taxon>Pseudomonadati</taxon>
        <taxon>Pseudomonadota</taxon>
        <taxon>Alphaproteobacteria</taxon>
        <taxon>Hyphomicrobiales</taxon>
        <taxon>Devosiaceae</taxon>
        <taxon>Devosia</taxon>
    </lineage>
</organism>
<dbReference type="CDD" id="cd06288">
    <property type="entry name" value="PBP1_sucrose_transcription_regulator"/>
    <property type="match status" value="1"/>
</dbReference>
<dbReference type="EMBL" id="BSNG01000001">
    <property type="protein sequence ID" value="GLQ10151.1"/>
    <property type="molecule type" value="Genomic_DNA"/>
</dbReference>
<gene>
    <name evidence="7" type="ORF">GCM10007913_20830</name>
</gene>
<dbReference type="Gene3D" id="1.10.260.40">
    <property type="entry name" value="lambda repressor-like DNA-binding domains"/>
    <property type="match status" value="1"/>
</dbReference>
<evidence type="ECO:0000259" key="6">
    <source>
        <dbReference type="PROSITE" id="PS50943"/>
    </source>
</evidence>
<dbReference type="PRINTS" id="PR00036">
    <property type="entry name" value="HTHLACI"/>
</dbReference>
<evidence type="ECO:0000256" key="3">
    <source>
        <dbReference type="ARBA" id="ARBA00023125"/>
    </source>
</evidence>
<proteinExistence type="predicted"/>
<protein>
    <submittedName>
        <fullName evidence="7">Alanine racemase</fullName>
    </submittedName>
</protein>
<dbReference type="Pfam" id="PF13377">
    <property type="entry name" value="Peripla_BP_3"/>
    <property type="match status" value="1"/>
</dbReference>
<evidence type="ECO:0000259" key="5">
    <source>
        <dbReference type="PROSITE" id="PS50932"/>
    </source>
</evidence>
<dbReference type="PROSITE" id="PS00356">
    <property type="entry name" value="HTH_LACI_1"/>
    <property type="match status" value="1"/>
</dbReference>
<feature type="domain" description="HTH lacI-type" evidence="5">
    <location>
        <begin position="2"/>
        <end position="56"/>
    </location>
</feature>
<dbReference type="RefSeq" id="WP_284390527.1">
    <property type="nucleotide sequence ID" value="NZ_BSNG01000001.1"/>
</dbReference>
<dbReference type="PROSITE" id="PS50943">
    <property type="entry name" value="HTH_CROC1"/>
    <property type="match status" value="1"/>
</dbReference>
<keyword evidence="3" id="KW-0238">DNA-binding</keyword>
<dbReference type="CDD" id="cd01392">
    <property type="entry name" value="HTH_LacI"/>
    <property type="match status" value="1"/>
</dbReference>
<dbReference type="InterPro" id="IPR000843">
    <property type="entry name" value="HTH_LacI"/>
</dbReference>
<dbReference type="InterPro" id="IPR001387">
    <property type="entry name" value="Cro/C1-type_HTH"/>
</dbReference>
<reference evidence="7" key="2">
    <citation type="submission" date="2023-01" db="EMBL/GenBank/DDBJ databases">
        <title>Draft genome sequence of Devosia yakushimensis strain NBRC 103855.</title>
        <authorList>
            <person name="Sun Q."/>
            <person name="Mori K."/>
        </authorList>
    </citation>
    <scope>NUCLEOTIDE SEQUENCE</scope>
    <source>
        <strain evidence="7">NBRC 103855</strain>
    </source>
</reference>
<evidence type="ECO:0000256" key="1">
    <source>
        <dbReference type="ARBA" id="ARBA00022491"/>
    </source>
</evidence>
<keyword evidence="2" id="KW-0805">Transcription regulation</keyword>
<dbReference type="PANTHER" id="PTHR30146:SF148">
    <property type="entry name" value="HTH-TYPE TRANSCRIPTIONAL REPRESSOR PURR-RELATED"/>
    <property type="match status" value="1"/>
</dbReference>
<keyword evidence="1" id="KW-0678">Repressor</keyword>
<sequence>MATIYDVAKAAGVSPKTVSRVLNGDAPVNAKTADAVRAAIDQLAYVPSNAARSMRSQRTGLIGMITGAISLSPGFEAAGLPDIYIVQGAQRVFAEHGLTLLIADTGNQASRIPELTQTFLEHRVEGLIHVAEFHQQIQLPPNPRQTHVVLANCFDDQGTPSVVPDDEGGQFELVKGLIARGHRRIAYLMLPERMIARGLRLSGYSAAHKAAGLPIDPALTITGALSDRAHEFDLLWDALDRLLSLPDRPTAICCANDKMAMRVYSILRERGLSVPGDISIVGYDDYRIITEHLHPTLTSIELAYAAMGARAAGRLLRLIAGTTQSDEPVIERVAGPITWRNSVADLSQVVTPFQMRRNDQ</sequence>
<reference evidence="7" key="1">
    <citation type="journal article" date="2014" name="Int. J. Syst. Evol. Microbiol.">
        <title>Complete genome of a new Firmicutes species belonging to the dominant human colonic microbiota ('Ruminococcus bicirculans') reveals two chromosomes and a selective capacity to utilize plant glucans.</title>
        <authorList>
            <consortium name="NISC Comparative Sequencing Program"/>
            <person name="Wegmann U."/>
            <person name="Louis P."/>
            <person name="Goesmann A."/>
            <person name="Henrissat B."/>
            <person name="Duncan S.H."/>
            <person name="Flint H.J."/>
        </authorList>
    </citation>
    <scope>NUCLEOTIDE SEQUENCE</scope>
    <source>
        <strain evidence="7">NBRC 103855</strain>
    </source>
</reference>
<keyword evidence="4" id="KW-0804">Transcription</keyword>
<dbReference type="InterPro" id="IPR028082">
    <property type="entry name" value="Peripla_BP_I"/>
</dbReference>
<accession>A0ABQ5UHT2</accession>
<keyword evidence="8" id="KW-1185">Reference proteome</keyword>
<dbReference type="Pfam" id="PF00356">
    <property type="entry name" value="LacI"/>
    <property type="match status" value="1"/>
</dbReference>
<dbReference type="PROSITE" id="PS50932">
    <property type="entry name" value="HTH_LACI_2"/>
    <property type="match status" value="1"/>
</dbReference>
<dbReference type="SUPFAM" id="SSF47413">
    <property type="entry name" value="lambda repressor-like DNA-binding domains"/>
    <property type="match status" value="1"/>
</dbReference>
<name>A0ABQ5UHT2_9HYPH</name>
<feature type="domain" description="HTH cro/C1-type" evidence="6">
    <location>
        <begin position="3"/>
        <end position="46"/>
    </location>
</feature>
<dbReference type="Gene3D" id="3.40.50.2300">
    <property type="match status" value="2"/>
</dbReference>
<dbReference type="Proteomes" id="UP001161406">
    <property type="component" value="Unassembled WGS sequence"/>
</dbReference>
<dbReference type="InterPro" id="IPR046335">
    <property type="entry name" value="LacI/GalR-like_sensor"/>
</dbReference>
<evidence type="ECO:0000256" key="2">
    <source>
        <dbReference type="ARBA" id="ARBA00023015"/>
    </source>
</evidence>
<dbReference type="SUPFAM" id="SSF53822">
    <property type="entry name" value="Periplasmic binding protein-like I"/>
    <property type="match status" value="1"/>
</dbReference>
<evidence type="ECO:0000256" key="4">
    <source>
        <dbReference type="ARBA" id="ARBA00023163"/>
    </source>
</evidence>
<dbReference type="SMART" id="SM00354">
    <property type="entry name" value="HTH_LACI"/>
    <property type="match status" value="1"/>
</dbReference>